<evidence type="ECO:0008006" key="5">
    <source>
        <dbReference type="Google" id="ProtNLM"/>
    </source>
</evidence>
<dbReference type="CDD" id="cd00586">
    <property type="entry name" value="4HBT"/>
    <property type="match status" value="1"/>
</dbReference>
<evidence type="ECO:0000313" key="4">
    <source>
        <dbReference type="Proteomes" id="UP000748752"/>
    </source>
</evidence>
<dbReference type="InterPro" id="IPR029069">
    <property type="entry name" value="HotDog_dom_sf"/>
</dbReference>
<evidence type="ECO:0000313" key="3">
    <source>
        <dbReference type="EMBL" id="MBK1631923.1"/>
    </source>
</evidence>
<sequence length="138" mass="15577">MSEAAFEHRFRVALHDADAAGVLFFAHLFRHAHDAYEAWMAWLGFPLDTMLRHGELRLPLVHAEADYRRPLHHGAAVIVELTPAAVGERSFTLDYRFQTADGGLAATARTVHAAIDTHGRRSLPPQLRQALEKWGRYI</sequence>
<gene>
    <name evidence="3" type="ORF">CKO31_14500</name>
</gene>
<accession>A0ABS1CJ33</accession>
<dbReference type="InterPro" id="IPR050563">
    <property type="entry name" value="4-hydroxybenzoyl-CoA_TE"/>
</dbReference>
<evidence type="ECO:0000256" key="2">
    <source>
        <dbReference type="ARBA" id="ARBA00022801"/>
    </source>
</evidence>
<dbReference type="EMBL" id="NRRV01000035">
    <property type="protein sequence ID" value="MBK1631923.1"/>
    <property type="molecule type" value="Genomic_DNA"/>
</dbReference>
<evidence type="ECO:0000256" key="1">
    <source>
        <dbReference type="ARBA" id="ARBA00005953"/>
    </source>
</evidence>
<keyword evidence="2" id="KW-0378">Hydrolase</keyword>
<protein>
    <recommendedName>
        <fullName evidence="5">Acyl-CoA thioesterase</fullName>
    </recommendedName>
</protein>
<dbReference type="Gene3D" id="3.10.129.10">
    <property type="entry name" value="Hotdog Thioesterase"/>
    <property type="match status" value="1"/>
</dbReference>
<dbReference type="SUPFAM" id="SSF54637">
    <property type="entry name" value="Thioesterase/thiol ester dehydrase-isomerase"/>
    <property type="match status" value="1"/>
</dbReference>
<dbReference type="RefSeq" id="WP_200238908.1">
    <property type="nucleotide sequence ID" value="NZ_NRRV01000035.1"/>
</dbReference>
<comment type="similarity">
    <text evidence="1">Belongs to the 4-hydroxybenzoyl-CoA thioesterase family.</text>
</comment>
<comment type="caution">
    <text evidence="3">The sequence shown here is derived from an EMBL/GenBank/DDBJ whole genome shotgun (WGS) entry which is preliminary data.</text>
</comment>
<organism evidence="3 4">
    <name type="scientific">Thiohalocapsa halophila</name>
    <dbReference type="NCBI Taxonomy" id="69359"/>
    <lineage>
        <taxon>Bacteria</taxon>
        <taxon>Pseudomonadati</taxon>
        <taxon>Pseudomonadota</taxon>
        <taxon>Gammaproteobacteria</taxon>
        <taxon>Chromatiales</taxon>
        <taxon>Chromatiaceae</taxon>
        <taxon>Thiohalocapsa</taxon>
    </lineage>
</organism>
<reference evidence="3 4" key="1">
    <citation type="journal article" date="2020" name="Microorganisms">
        <title>Osmotic Adaptation and Compatible Solute Biosynthesis of Phototrophic Bacteria as Revealed from Genome Analyses.</title>
        <authorList>
            <person name="Imhoff J.F."/>
            <person name="Rahn T."/>
            <person name="Kunzel S."/>
            <person name="Keller A."/>
            <person name="Neulinger S.C."/>
        </authorList>
    </citation>
    <scope>NUCLEOTIDE SEQUENCE [LARGE SCALE GENOMIC DNA]</scope>
    <source>
        <strain evidence="3 4">DSM 6210</strain>
    </source>
</reference>
<keyword evidence="4" id="KW-1185">Reference proteome</keyword>
<dbReference type="PANTHER" id="PTHR31793:SF27">
    <property type="entry name" value="NOVEL THIOESTERASE SUPERFAMILY DOMAIN AND SAPOSIN A-TYPE DOMAIN CONTAINING PROTEIN (0610012H03RIK)"/>
    <property type="match status" value="1"/>
</dbReference>
<proteinExistence type="inferred from homology"/>
<dbReference type="PANTHER" id="PTHR31793">
    <property type="entry name" value="4-HYDROXYBENZOYL-COA THIOESTERASE FAMILY MEMBER"/>
    <property type="match status" value="1"/>
</dbReference>
<dbReference type="Pfam" id="PF13279">
    <property type="entry name" value="4HBT_2"/>
    <property type="match status" value="1"/>
</dbReference>
<dbReference type="Proteomes" id="UP000748752">
    <property type="component" value="Unassembled WGS sequence"/>
</dbReference>
<name>A0ABS1CJ33_9GAMM</name>